<feature type="transmembrane region" description="Helical" evidence="5">
    <location>
        <begin position="528"/>
        <end position="554"/>
    </location>
</feature>
<dbReference type="SUPFAM" id="SSF52058">
    <property type="entry name" value="L domain-like"/>
    <property type="match status" value="1"/>
</dbReference>
<reference evidence="8" key="1">
    <citation type="submission" date="2025-08" db="UniProtKB">
        <authorList>
            <consortium name="RefSeq"/>
        </authorList>
    </citation>
    <scope>IDENTIFICATION</scope>
    <source>
        <tissue evidence="8">Gonads</tissue>
    </source>
</reference>
<evidence type="ECO:0000256" key="5">
    <source>
        <dbReference type="SAM" id="Phobius"/>
    </source>
</evidence>
<dbReference type="InterPro" id="IPR003591">
    <property type="entry name" value="Leu-rich_rpt_typical-subtyp"/>
</dbReference>
<keyword evidence="5" id="KW-0812">Transmembrane</keyword>
<evidence type="ECO:0000256" key="2">
    <source>
        <dbReference type="ARBA" id="ARBA00022729"/>
    </source>
</evidence>
<dbReference type="AlphaFoldDB" id="A0A1S3KDX6"/>
<evidence type="ECO:0000256" key="1">
    <source>
        <dbReference type="ARBA" id="ARBA00022614"/>
    </source>
</evidence>
<dbReference type="PANTHER" id="PTHR24373">
    <property type="entry name" value="SLIT RELATED LEUCINE-RICH REPEAT NEURONAL PROTEIN"/>
    <property type="match status" value="1"/>
</dbReference>
<dbReference type="InterPro" id="IPR032675">
    <property type="entry name" value="LRR_dom_sf"/>
</dbReference>
<feature type="compositionally biased region" description="Polar residues" evidence="4">
    <location>
        <begin position="582"/>
        <end position="609"/>
    </location>
</feature>
<dbReference type="RefSeq" id="XP_013420828.1">
    <property type="nucleotide sequence ID" value="XM_013565374.1"/>
</dbReference>
<organism evidence="7 8">
    <name type="scientific">Lingula anatina</name>
    <name type="common">Brachiopod</name>
    <name type="synonym">Lingula unguis</name>
    <dbReference type="NCBI Taxonomy" id="7574"/>
    <lineage>
        <taxon>Eukaryota</taxon>
        <taxon>Metazoa</taxon>
        <taxon>Spiralia</taxon>
        <taxon>Lophotrochozoa</taxon>
        <taxon>Brachiopoda</taxon>
        <taxon>Linguliformea</taxon>
        <taxon>Lingulata</taxon>
        <taxon>Lingulida</taxon>
        <taxon>Linguloidea</taxon>
        <taxon>Lingulidae</taxon>
        <taxon>Lingula</taxon>
    </lineage>
</organism>
<dbReference type="InterPro" id="IPR001611">
    <property type="entry name" value="Leu-rich_rpt"/>
</dbReference>
<evidence type="ECO:0000313" key="8">
    <source>
        <dbReference type="RefSeq" id="XP_013420828.1"/>
    </source>
</evidence>
<evidence type="ECO:0000256" key="3">
    <source>
        <dbReference type="ARBA" id="ARBA00022737"/>
    </source>
</evidence>
<dbReference type="STRING" id="7574.A0A1S3KDX6"/>
<keyword evidence="5" id="KW-0472">Membrane</keyword>
<evidence type="ECO:0000256" key="4">
    <source>
        <dbReference type="SAM" id="MobiDB-lite"/>
    </source>
</evidence>
<keyword evidence="3" id="KW-0677">Repeat</keyword>
<keyword evidence="5" id="KW-1133">Transmembrane helix</keyword>
<sequence>MSLPKQETKTYLSKKMDLRDILLLCASLLVAAPSICQGACSINPYCSYCVNYTAEGQTKWRFHCNPYSGSYIDSSHFTATNDTVDVFRVIFSWYQLTFTINNGSFGNIPNILRMDFMSRYEMTLSISPLAFSHGVQNNTRSLLLSYSNLTTVPLALRYLTTLLELHLVFNGLTGDPANYLSRLTSLQSLTLDNNRPLRSIPTSLEHLPYLRKLSLSGCSLNQSSVASFDKLPRSLEWLSVDGNPLHTVPPGIGLLRNLTFLSMAFCDLNSLSANVFVNLNKLEVLDLSQNPSIVPTLDVLVHQKSLKTLRLLFLGSSFTDIPNAISEMEKLVELDLTGNGIREVNQNHFAKRAQLRKLNLNHNKIASLDSQAFQNCDQLEELDLSFNSLHGLTLINFVPRSLWLLNLNENEFETLDKCSVTKFLSNFQYSTMNVSSNRLTCDCRLAWVRKAVDRLSIHFYGTCYLPWQLYGQSVTLYTLNDCTLEDESFENCNNTSTTPTKTEHSSEALNRSFVNSAQLSSLRKDFSYLQTITSVSIFVAVVAIVAVASTVVLLQIYHFRERNRVPTYGCSQRHVNQGLQLSEQVQSERSLEGQSSEDIQYQNTDDTTGSGPGSDCVNAPPRYTGWV</sequence>
<gene>
    <name evidence="8" type="primary">LOC106181097</name>
</gene>
<feature type="chain" id="PRO_5010178849" evidence="6">
    <location>
        <begin position="39"/>
        <end position="627"/>
    </location>
</feature>
<dbReference type="GeneID" id="106181097"/>
<proteinExistence type="predicted"/>
<feature type="signal peptide" evidence="6">
    <location>
        <begin position="1"/>
        <end position="38"/>
    </location>
</feature>
<dbReference type="Gene3D" id="3.80.10.10">
    <property type="entry name" value="Ribonuclease Inhibitor"/>
    <property type="match status" value="3"/>
</dbReference>
<keyword evidence="1" id="KW-0433">Leucine-rich repeat</keyword>
<dbReference type="PROSITE" id="PS51450">
    <property type="entry name" value="LRR"/>
    <property type="match status" value="2"/>
</dbReference>
<protein>
    <submittedName>
        <fullName evidence="8">Leucine-rich repeats and immunoglobulin-like domains protein 2</fullName>
    </submittedName>
</protein>
<dbReference type="PANTHER" id="PTHR24373:SF370">
    <property type="entry name" value="FISH-LIPS, ISOFORM E"/>
    <property type="match status" value="1"/>
</dbReference>
<feature type="region of interest" description="Disordered" evidence="4">
    <location>
        <begin position="582"/>
        <end position="627"/>
    </location>
</feature>
<dbReference type="InterPro" id="IPR050328">
    <property type="entry name" value="Dev_Immune_Receptor"/>
</dbReference>
<dbReference type="InParanoid" id="A0A1S3KDX6"/>
<dbReference type="SMART" id="SM00369">
    <property type="entry name" value="LRR_TYP"/>
    <property type="match status" value="6"/>
</dbReference>
<accession>A0A1S3KDX6</accession>
<dbReference type="OrthoDB" id="1055097at2759"/>
<dbReference type="GO" id="GO:0031012">
    <property type="term" value="C:extracellular matrix"/>
    <property type="evidence" value="ECO:0007669"/>
    <property type="project" value="TreeGrafter"/>
</dbReference>
<dbReference type="GO" id="GO:0005615">
    <property type="term" value="C:extracellular space"/>
    <property type="evidence" value="ECO:0007669"/>
    <property type="project" value="TreeGrafter"/>
</dbReference>
<keyword evidence="2 6" id="KW-0732">Signal</keyword>
<name>A0A1S3KDX6_LINAN</name>
<dbReference type="Pfam" id="PF13855">
    <property type="entry name" value="LRR_8"/>
    <property type="match status" value="3"/>
</dbReference>
<dbReference type="KEGG" id="lak:106181097"/>
<dbReference type="Proteomes" id="UP000085678">
    <property type="component" value="Unplaced"/>
</dbReference>
<evidence type="ECO:0000256" key="6">
    <source>
        <dbReference type="SAM" id="SignalP"/>
    </source>
</evidence>
<keyword evidence="7" id="KW-1185">Reference proteome</keyword>
<evidence type="ECO:0000313" key="7">
    <source>
        <dbReference type="Proteomes" id="UP000085678"/>
    </source>
</evidence>